<dbReference type="EC" id="2.4.-.-" evidence="4"/>
<dbReference type="SUPFAM" id="SSF53756">
    <property type="entry name" value="UDP-Glycosyltransferase/glycogen phosphorylase"/>
    <property type="match status" value="1"/>
</dbReference>
<reference evidence="4" key="1">
    <citation type="submission" date="2016-01" db="EMBL/GenBank/DDBJ databases">
        <authorList>
            <person name="Peeters C."/>
        </authorList>
    </citation>
    <scope>NUCLEOTIDE SEQUENCE</scope>
    <source>
        <strain evidence="4">LMG 29321</strain>
    </source>
</reference>
<name>A0A158ECD0_9BURK</name>
<dbReference type="Pfam" id="PF00534">
    <property type="entry name" value="Glycos_transf_1"/>
    <property type="match status" value="1"/>
</dbReference>
<dbReference type="PANTHER" id="PTHR12526:SF629">
    <property type="entry name" value="TEICHURONIC ACID BIOSYNTHESIS GLYCOSYLTRANSFERASE TUAH-RELATED"/>
    <property type="match status" value="1"/>
</dbReference>
<dbReference type="EMBL" id="FCOX02000064">
    <property type="protein sequence ID" value="SAL04508.1"/>
    <property type="molecule type" value="Genomic_DNA"/>
</dbReference>
<keyword evidence="5" id="KW-1185">Reference proteome</keyword>
<evidence type="ECO:0000313" key="5">
    <source>
        <dbReference type="Proteomes" id="UP000071859"/>
    </source>
</evidence>
<keyword evidence="1 4" id="KW-0328">Glycosyltransferase</keyword>
<evidence type="ECO:0000259" key="3">
    <source>
        <dbReference type="Pfam" id="PF00534"/>
    </source>
</evidence>
<dbReference type="PANTHER" id="PTHR12526">
    <property type="entry name" value="GLYCOSYLTRANSFERASE"/>
    <property type="match status" value="1"/>
</dbReference>
<gene>
    <name evidence="4" type="primary">cotSA</name>
    <name evidence="4" type="ORF">AWB78_07002</name>
</gene>
<dbReference type="Gene3D" id="3.40.50.2000">
    <property type="entry name" value="Glycogen Phosphorylase B"/>
    <property type="match status" value="1"/>
</dbReference>
<feature type="domain" description="Glycosyl transferase family 1" evidence="3">
    <location>
        <begin position="372"/>
        <end position="536"/>
    </location>
</feature>
<dbReference type="CDD" id="cd03801">
    <property type="entry name" value="GT4_PimA-like"/>
    <property type="match status" value="1"/>
</dbReference>
<sequence>MDPKLREAFDAKFYLETYADVAASGMDPWEHYVQFGRAEGRVASAGELSAKESESFDAEFYLASNPDVAAAAVDPYEHYVLFGKAEGRKGAPEPPATGQAEDLEKQRAARSGLAVFDPEFYLEAAPDVAASGMSALDHYLNYGRAEGRPSHPLDVASQWRGDRFGSARPKVIVVSHDASRTGAPVVALNICQQLSARADVIAILLAGGPLVENFRQGCCETLVLEKPEMRHAVVLARLIRDIRERVKVDHAIVNSTESRMMVKPLVDQGVRVLFLVHEYISYLHSRTSTDEAINQASVVVVSSRPVLEDAINDDTRTALERAVLLRQGKSVIPPSEAESAEAAKRLRGIDDREEAPDTVDRVKALLESITPRPRLVLGAGTVQFRKGVDLFFAVGLALRRHAPDDNTLFVWVGHDNESDLSYTACLSMQMRELERAGGNAKLFGVTSRLEELYGLADIFLLPSRMDPLPNVAIDAMTVGLPVLCFEGAGGIPEVLADSAHGEVSVAPFSDVAEVARRLDALAHDSHLRDAVGAENRRIAQDAFDMNAYVERLVALLWAEAPATI</sequence>
<dbReference type="InterPro" id="IPR001296">
    <property type="entry name" value="Glyco_trans_1"/>
</dbReference>
<evidence type="ECO:0000313" key="4">
    <source>
        <dbReference type="EMBL" id="SAL04508.1"/>
    </source>
</evidence>
<comment type="caution">
    <text evidence="4">The sequence shown here is derived from an EMBL/GenBank/DDBJ whole genome shotgun (WGS) entry which is preliminary data.</text>
</comment>
<dbReference type="Proteomes" id="UP000071859">
    <property type="component" value="Unassembled WGS sequence"/>
</dbReference>
<evidence type="ECO:0000256" key="2">
    <source>
        <dbReference type="ARBA" id="ARBA00022679"/>
    </source>
</evidence>
<proteinExistence type="predicted"/>
<dbReference type="GO" id="GO:0016757">
    <property type="term" value="F:glycosyltransferase activity"/>
    <property type="evidence" value="ECO:0007669"/>
    <property type="project" value="UniProtKB-KW"/>
</dbReference>
<keyword evidence="2 4" id="KW-0808">Transferase</keyword>
<dbReference type="AlphaFoldDB" id="A0A158ECD0"/>
<accession>A0A158ECD0</accession>
<evidence type="ECO:0000256" key="1">
    <source>
        <dbReference type="ARBA" id="ARBA00022676"/>
    </source>
</evidence>
<organism evidence="4 5">
    <name type="scientific">Caballeronia calidae</name>
    <dbReference type="NCBI Taxonomy" id="1777139"/>
    <lineage>
        <taxon>Bacteria</taxon>
        <taxon>Pseudomonadati</taxon>
        <taxon>Pseudomonadota</taxon>
        <taxon>Betaproteobacteria</taxon>
        <taxon>Burkholderiales</taxon>
        <taxon>Burkholderiaceae</taxon>
        <taxon>Caballeronia</taxon>
    </lineage>
</organism>
<protein>
    <submittedName>
        <fullName evidence="4">Spore coat protein SA</fullName>
        <ecNumber evidence="4">2.4.-.-</ecNumber>
    </submittedName>
</protein>